<organism evidence="1 2">
    <name type="scientific">Catellatospora bangladeshensis</name>
    <dbReference type="NCBI Taxonomy" id="310355"/>
    <lineage>
        <taxon>Bacteria</taxon>
        <taxon>Bacillati</taxon>
        <taxon>Actinomycetota</taxon>
        <taxon>Actinomycetes</taxon>
        <taxon>Micromonosporales</taxon>
        <taxon>Micromonosporaceae</taxon>
        <taxon>Catellatospora</taxon>
    </lineage>
</organism>
<accession>A0A8J3JGZ5</accession>
<dbReference type="AlphaFoldDB" id="A0A8J3JGZ5"/>
<reference evidence="1 2" key="1">
    <citation type="submission" date="2021-01" db="EMBL/GenBank/DDBJ databases">
        <title>Whole genome shotgun sequence of Catellatospora bangladeshensis NBRC 107357.</title>
        <authorList>
            <person name="Komaki H."/>
            <person name="Tamura T."/>
        </authorList>
    </citation>
    <scope>NUCLEOTIDE SEQUENCE [LARGE SCALE GENOMIC DNA]</scope>
    <source>
        <strain evidence="1 2">NBRC 107357</strain>
    </source>
</reference>
<evidence type="ECO:0000313" key="1">
    <source>
        <dbReference type="EMBL" id="GIF80317.1"/>
    </source>
</evidence>
<comment type="caution">
    <text evidence="1">The sequence shown here is derived from an EMBL/GenBank/DDBJ whole genome shotgun (WGS) entry which is preliminary data.</text>
</comment>
<evidence type="ECO:0000313" key="2">
    <source>
        <dbReference type="Proteomes" id="UP000601223"/>
    </source>
</evidence>
<sequence>MATNTQTTWRPHEVEGELSTADKNRLPETVFAFPAKHKLPLTDAEHVRNALARFDQVKGVSDDQRDLAFANIQAAARHFGVDVAETHWHQLGRRPHTQNPAH</sequence>
<dbReference type="Proteomes" id="UP000601223">
    <property type="component" value="Unassembled WGS sequence"/>
</dbReference>
<proteinExistence type="predicted"/>
<gene>
    <name evidence="1" type="ORF">Cba03nite_16660</name>
</gene>
<protein>
    <submittedName>
        <fullName evidence="1">Uncharacterized protein</fullName>
    </submittedName>
</protein>
<dbReference type="EMBL" id="BONF01000009">
    <property type="protein sequence ID" value="GIF80317.1"/>
    <property type="molecule type" value="Genomic_DNA"/>
</dbReference>
<keyword evidence="2" id="KW-1185">Reference proteome</keyword>
<dbReference type="RefSeq" id="WP_203743746.1">
    <property type="nucleotide sequence ID" value="NZ_BONF01000009.1"/>
</dbReference>
<dbReference type="Pfam" id="PF20223">
    <property type="entry name" value="DUF6582"/>
    <property type="match status" value="1"/>
</dbReference>
<dbReference type="InterPro" id="IPR046489">
    <property type="entry name" value="DUF6582"/>
</dbReference>
<name>A0A8J3JGZ5_9ACTN</name>